<protein>
    <submittedName>
        <fullName evidence="2">Glyoxalase</fullName>
    </submittedName>
</protein>
<evidence type="ECO:0000259" key="1">
    <source>
        <dbReference type="PROSITE" id="PS51819"/>
    </source>
</evidence>
<organism evidence="2 3">
    <name type="scientific">Tardiphaga robiniae</name>
    <dbReference type="NCBI Taxonomy" id="943830"/>
    <lineage>
        <taxon>Bacteria</taxon>
        <taxon>Pseudomonadati</taxon>
        <taxon>Pseudomonadota</taxon>
        <taxon>Alphaproteobacteria</taxon>
        <taxon>Hyphomicrobiales</taxon>
        <taxon>Nitrobacteraceae</taxon>
        <taxon>Tardiphaga</taxon>
    </lineage>
</organism>
<dbReference type="SUPFAM" id="SSF54593">
    <property type="entry name" value="Glyoxalase/Bleomycin resistance protein/Dihydroxybiphenyl dioxygenase"/>
    <property type="match status" value="1"/>
</dbReference>
<gene>
    <name evidence="2" type="ORF">HB776_19345</name>
</gene>
<dbReference type="Pfam" id="PF00903">
    <property type="entry name" value="Glyoxalase"/>
    <property type="match status" value="2"/>
</dbReference>
<dbReference type="Gene3D" id="3.10.180.10">
    <property type="entry name" value="2,3-Dihydroxybiphenyl 1,2-Dioxygenase, domain 1"/>
    <property type="match status" value="2"/>
</dbReference>
<accession>A0A7G6U289</accession>
<dbReference type="InterPro" id="IPR004360">
    <property type="entry name" value="Glyas_Fos-R_dOase_dom"/>
</dbReference>
<dbReference type="InterPro" id="IPR050383">
    <property type="entry name" value="GlyoxalaseI/FosfomycinResist"/>
</dbReference>
<dbReference type="PROSITE" id="PS51819">
    <property type="entry name" value="VOC"/>
    <property type="match status" value="2"/>
</dbReference>
<evidence type="ECO:0000313" key="3">
    <source>
        <dbReference type="Proteomes" id="UP000515291"/>
    </source>
</evidence>
<dbReference type="PANTHER" id="PTHR21366">
    <property type="entry name" value="GLYOXALASE FAMILY PROTEIN"/>
    <property type="match status" value="1"/>
</dbReference>
<feature type="domain" description="VOC" evidence="1">
    <location>
        <begin position="8"/>
        <end position="122"/>
    </location>
</feature>
<dbReference type="RefSeq" id="WP_184511971.1">
    <property type="nucleotide sequence ID" value="NZ_CP050292.1"/>
</dbReference>
<sequence length="301" mass="32315">MTHFPITALRSVDLDTPDLQRSEQFYTSVWGLDLVTRHEGVTYLRASGTDHHVVALQQGDRPALRAITFRLHSDAEFETIAAASVKHGATLLSGPAPNPGPDGGTIMSIRAPGGGVLRFVHGDLQHAEAPSSANRPTRLAHVNINSTAVDDLAAFYEQALGFRLTDRSKIMAFVRCNSDHHAIVIADAAVNGLNHVAFLMPDLEAVMRGSGRMIDAGVPIAWGVGRHGPGDNVFAYFIDPVGIVIEYTAEVLQVDDSYVVRGPSEWVWPPGRTDHWGIAPPKADHVKAAQVAVPYADGSAA</sequence>
<dbReference type="InterPro" id="IPR029068">
    <property type="entry name" value="Glyas_Bleomycin-R_OHBP_Dase"/>
</dbReference>
<dbReference type="AlphaFoldDB" id="A0A7G6U289"/>
<evidence type="ECO:0000313" key="2">
    <source>
        <dbReference type="EMBL" id="QND73121.1"/>
    </source>
</evidence>
<dbReference type="PANTHER" id="PTHR21366:SF14">
    <property type="entry name" value="GLYOXALASE DOMAIN-CONTAINING PROTEIN 5"/>
    <property type="match status" value="1"/>
</dbReference>
<dbReference type="Proteomes" id="UP000515291">
    <property type="component" value="Chromosome"/>
</dbReference>
<name>A0A7G6U289_9BRAD</name>
<dbReference type="KEGG" id="trb:HB776_19345"/>
<dbReference type="EMBL" id="CP050292">
    <property type="protein sequence ID" value="QND73121.1"/>
    <property type="molecule type" value="Genomic_DNA"/>
</dbReference>
<proteinExistence type="predicted"/>
<feature type="domain" description="VOC" evidence="1">
    <location>
        <begin position="138"/>
        <end position="250"/>
    </location>
</feature>
<reference evidence="3" key="1">
    <citation type="journal article" date="2020" name="Mol. Plant Microbe">
        <title>Rhizobial microsymbionts of the narrowly endemic Oxytropis species growing in Kamchatka are characterized by significant genetic diversity and possess a set of genes that are associated with T3SS and T6SS secretion systems and can affect the development of symbiosis.</title>
        <authorList>
            <person name="Safronova V."/>
            <person name="Guro P."/>
            <person name="Sazanova A."/>
            <person name="Kuznetsova I."/>
            <person name="Belimov A."/>
            <person name="Yakubov V."/>
            <person name="Chirak E."/>
            <person name="Afonin A."/>
            <person name="Gogolev Y."/>
            <person name="Andronov E."/>
            <person name="Tikhonovich I."/>
        </authorList>
    </citation>
    <scope>NUCLEOTIDE SEQUENCE [LARGE SCALE GENOMIC DNA]</scope>
    <source>
        <strain evidence="3">581</strain>
    </source>
</reference>
<dbReference type="InterPro" id="IPR037523">
    <property type="entry name" value="VOC_core"/>
</dbReference>